<sequence length="90" mass="8898">MTGPPRSRGAQRAPRMGVSEAAALPAGSGSQVGGEFGGGGEAVGGEVEGGDLSEEGGGGLAAAGAEVEFGEVRQQLSLLRRLIPRRAPLK</sequence>
<evidence type="ECO:0000313" key="2">
    <source>
        <dbReference type="EMBL" id="RBQ14339.1"/>
    </source>
</evidence>
<gene>
    <name evidence="2" type="ORF">DP939_40990</name>
</gene>
<name>A0A366LLN1_9ACTN</name>
<organism evidence="2 3">
    <name type="scientific">Spongiactinospora rosea</name>
    <dbReference type="NCBI Taxonomy" id="2248750"/>
    <lineage>
        <taxon>Bacteria</taxon>
        <taxon>Bacillati</taxon>
        <taxon>Actinomycetota</taxon>
        <taxon>Actinomycetes</taxon>
        <taxon>Streptosporangiales</taxon>
        <taxon>Streptosporangiaceae</taxon>
        <taxon>Spongiactinospora</taxon>
    </lineage>
</organism>
<feature type="compositionally biased region" description="Gly residues" evidence="1">
    <location>
        <begin position="30"/>
        <end position="47"/>
    </location>
</feature>
<dbReference type="EMBL" id="QMEY01000034">
    <property type="protein sequence ID" value="RBQ14339.1"/>
    <property type="molecule type" value="Genomic_DNA"/>
</dbReference>
<feature type="region of interest" description="Disordered" evidence="1">
    <location>
        <begin position="1"/>
        <end position="59"/>
    </location>
</feature>
<reference evidence="2 3" key="1">
    <citation type="submission" date="2018-06" db="EMBL/GenBank/DDBJ databases">
        <title>Sphaerisporangium craniellae sp. nov., isolated from a marine sponge in the South China Sea.</title>
        <authorList>
            <person name="Li L."/>
        </authorList>
    </citation>
    <scope>NUCLEOTIDE SEQUENCE [LARGE SCALE GENOMIC DNA]</scope>
    <source>
        <strain evidence="2 3">LHW63015</strain>
    </source>
</reference>
<keyword evidence="3" id="KW-1185">Reference proteome</keyword>
<dbReference type="AlphaFoldDB" id="A0A366LLN1"/>
<dbReference type="Proteomes" id="UP000253303">
    <property type="component" value="Unassembled WGS sequence"/>
</dbReference>
<protein>
    <submittedName>
        <fullName evidence="2">Uncharacterized protein</fullName>
    </submittedName>
</protein>
<accession>A0A366LLN1</accession>
<evidence type="ECO:0000256" key="1">
    <source>
        <dbReference type="SAM" id="MobiDB-lite"/>
    </source>
</evidence>
<comment type="caution">
    <text evidence="2">The sequence shown here is derived from an EMBL/GenBank/DDBJ whole genome shotgun (WGS) entry which is preliminary data.</text>
</comment>
<proteinExistence type="predicted"/>
<evidence type="ECO:0000313" key="3">
    <source>
        <dbReference type="Proteomes" id="UP000253303"/>
    </source>
</evidence>